<dbReference type="GO" id="GO:0046872">
    <property type="term" value="F:metal ion binding"/>
    <property type="evidence" value="ECO:0007669"/>
    <property type="project" value="UniProtKB-KW"/>
</dbReference>
<dbReference type="GO" id="GO:0030001">
    <property type="term" value="P:metal ion transport"/>
    <property type="evidence" value="ECO:0007669"/>
    <property type="project" value="InterPro"/>
</dbReference>
<dbReference type="InterPro" id="IPR006128">
    <property type="entry name" value="Lipoprotein_PsaA-like"/>
</dbReference>
<accession>A0A172T4Z2</accession>
<dbReference type="InterPro" id="IPR050492">
    <property type="entry name" value="Bact_metal-bind_prot9"/>
</dbReference>
<keyword evidence="2 5" id="KW-0813">Transport</keyword>
<evidence type="ECO:0000256" key="4">
    <source>
        <dbReference type="ARBA" id="ARBA00022729"/>
    </source>
</evidence>
<name>A0A172T4Z2_FERPE</name>
<gene>
    <name evidence="6" type="ORF">JM64_08795</name>
</gene>
<comment type="subcellular location">
    <subcellularLocation>
        <location evidence="1">Cell envelope</location>
    </subcellularLocation>
</comment>
<keyword evidence="4" id="KW-0732">Signal</keyword>
<evidence type="ECO:0000256" key="1">
    <source>
        <dbReference type="ARBA" id="ARBA00004196"/>
    </source>
</evidence>
<dbReference type="InterPro" id="IPR006127">
    <property type="entry name" value="ZnuA-like"/>
</dbReference>
<dbReference type="PATRIC" id="fig|93466.3.peg.1846"/>
<comment type="similarity">
    <text evidence="5">Belongs to the bacterial solute-binding protein 9 family.</text>
</comment>
<dbReference type="OrthoDB" id="9810636at2"/>
<evidence type="ECO:0000313" key="6">
    <source>
        <dbReference type="EMBL" id="ANE42016.1"/>
    </source>
</evidence>
<dbReference type="PANTHER" id="PTHR42953">
    <property type="entry name" value="HIGH-AFFINITY ZINC UPTAKE SYSTEM PROTEIN ZNUA-RELATED"/>
    <property type="match status" value="1"/>
</dbReference>
<evidence type="ECO:0000256" key="3">
    <source>
        <dbReference type="ARBA" id="ARBA00022723"/>
    </source>
</evidence>
<dbReference type="KEGG" id="fng:JM64_08795"/>
<reference evidence="6 7" key="1">
    <citation type="submission" date="2014-08" db="EMBL/GenBank/DDBJ databases">
        <title>Fervidobacterium pennivorans DYC genome.</title>
        <authorList>
            <person name="Wushke S."/>
        </authorList>
    </citation>
    <scope>NUCLEOTIDE SEQUENCE [LARGE SCALE GENOMIC DNA]</scope>
    <source>
        <strain evidence="6 7">DYC</strain>
    </source>
</reference>
<dbReference type="Proteomes" id="UP000077096">
    <property type="component" value="Chromosome"/>
</dbReference>
<organism evidence="6 7">
    <name type="scientific">Fervidobacterium pennivorans</name>
    <dbReference type="NCBI Taxonomy" id="93466"/>
    <lineage>
        <taxon>Bacteria</taxon>
        <taxon>Thermotogati</taxon>
        <taxon>Thermotogota</taxon>
        <taxon>Thermotogae</taxon>
        <taxon>Thermotogales</taxon>
        <taxon>Fervidobacteriaceae</taxon>
        <taxon>Fervidobacterium</taxon>
    </lineage>
</organism>
<evidence type="ECO:0000256" key="2">
    <source>
        <dbReference type="ARBA" id="ARBA00022448"/>
    </source>
</evidence>
<keyword evidence="3" id="KW-0479">Metal-binding</keyword>
<dbReference type="PANTHER" id="PTHR42953:SF1">
    <property type="entry name" value="METAL-BINDING PROTEIN HI_0362-RELATED"/>
    <property type="match status" value="1"/>
</dbReference>
<dbReference type="GO" id="GO:0030313">
    <property type="term" value="C:cell envelope"/>
    <property type="evidence" value="ECO:0007669"/>
    <property type="project" value="UniProtKB-SubCell"/>
</dbReference>
<dbReference type="PRINTS" id="PR00691">
    <property type="entry name" value="ADHESINB"/>
</dbReference>
<evidence type="ECO:0000256" key="5">
    <source>
        <dbReference type="RuleBase" id="RU003512"/>
    </source>
</evidence>
<protein>
    <submittedName>
        <fullName evidence="6">ABC transporter substrate-binding protein</fullName>
    </submittedName>
</protein>
<sequence>MKKPLAIGFALLLFTWVFALNIVTTINPYYLIVKQIVGEKSDVSLLIKPGSDPHTFNPTISDVKALSKADLIVANGLGLDNAYLKNYRNVLFVGERIPAKYLVESGEEDGHDGKTFNPHVWLSIDFLTDYIIPTIRDELVRMDKQNAKIYDKNAGVIINSLKEVSKKFDQLLKDKKGAVVILEHPSYVYLFKKYGIQVLALEEGHGKEPSAGHLKNVIELAKKSNLIGVFVGPQFKAEAIRVVSSELERQYKILDPLGSKAKTISDLFENAYNSIKEAVYGK</sequence>
<dbReference type="EMBL" id="CP011393">
    <property type="protein sequence ID" value="ANE42016.1"/>
    <property type="molecule type" value="Genomic_DNA"/>
</dbReference>
<dbReference type="InterPro" id="IPR006129">
    <property type="entry name" value="AdhesinB"/>
</dbReference>
<evidence type="ECO:0000313" key="7">
    <source>
        <dbReference type="Proteomes" id="UP000077096"/>
    </source>
</evidence>
<dbReference type="SUPFAM" id="SSF53807">
    <property type="entry name" value="Helical backbone' metal receptor"/>
    <property type="match status" value="1"/>
</dbReference>
<dbReference type="Pfam" id="PF01297">
    <property type="entry name" value="ZnuA"/>
    <property type="match status" value="1"/>
</dbReference>
<dbReference type="AlphaFoldDB" id="A0A172T4Z2"/>
<proteinExistence type="inferred from homology"/>
<dbReference type="PRINTS" id="PR00690">
    <property type="entry name" value="ADHESNFAMILY"/>
</dbReference>
<dbReference type="GO" id="GO:0007155">
    <property type="term" value="P:cell adhesion"/>
    <property type="evidence" value="ECO:0007669"/>
    <property type="project" value="InterPro"/>
</dbReference>
<dbReference type="Gene3D" id="3.40.50.1980">
    <property type="entry name" value="Nitrogenase molybdenum iron protein domain"/>
    <property type="match status" value="2"/>
</dbReference>